<evidence type="ECO:0000313" key="2">
    <source>
        <dbReference type="Proteomes" id="UP000503251"/>
    </source>
</evidence>
<keyword evidence="2" id="KW-1185">Reference proteome</keyword>
<dbReference type="Proteomes" id="UP000503251">
    <property type="component" value="Chromosome"/>
</dbReference>
<name>A0ABX6NFA3_9BACT</name>
<sequence>MYEHFIKKKQEVQEEGKVRTFKRGSAPAGKPRNVILCGLEGSGRTALANETARLLDMQVAAPDAADGVSALAPFAESGGHIVIIGPGHLQDPDSAALIPRLGHVFFLMADVPFLIEAQGIPEGEQESFAAAFPELEMRFHSLGGLPLSAYRPVEENAEQVEEVLTLCG</sequence>
<organism evidence="1 2">
    <name type="scientific">Oceanidesulfovibrio marinus</name>
    <dbReference type="NCBI Taxonomy" id="370038"/>
    <lineage>
        <taxon>Bacteria</taxon>
        <taxon>Pseudomonadati</taxon>
        <taxon>Thermodesulfobacteriota</taxon>
        <taxon>Desulfovibrionia</taxon>
        <taxon>Desulfovibrionales</taxon>
        <taxon>Desulfovibrionaceae</taxon>
        <taxon>Oceanidesulfovibrio</taxon>
    </lineage>
</organism>
<dbReference type="SUPFAM" id="SSF52540">
    <property type="entry name" value="P-loop containing nucleoside triphosphate hydrolases"/>
    <property type="match status" value="1"/>
</dbReference>
<protein>
    <submittedName>
        <fullName evidence="1">Uncharacterized protein</fullName>
    </submittedName>
</protein>
<gene>
    <name evidence="1" type="ORF">E8L03_08180</name>
</gene>
<reference evidence="1 2" key="1">
    <citation type="submission" date="2019-04" db="EMBL/GenBank/DDBJ databases">
        <title>Isolation and culture of sulfate reducing bacteria from the cold seep of the South China Sea.</title>
        <authorList>
            <person name="Sun C."/>
            <person name="Liu R."/>
        </authorList>
    </citation>
    <scope>NUCLEOTIDE SEQUENCE [LARGE SCALE GENOMIC DNA]</scope>
    <source>
        <strain evidence="1 2">CS1</strain>
    </source>
</reference>
<accession>A0ABX6NFA3</accession>
<evidence type="ECO:0000313" key="1">
    <source>
        <dbReference type="EMBL" id="QJT08906.1"/>
    </source>
</evidence>
<dbReference type="InterPro" id="IPR027417">
    <property type="entry name" value="P-loop_NTPase"/>
</dbReference>
<dbReference type="RefSeq" id="WP_171267059.1">
    <property type="nucleotide sequence ID" value="NZ_CP039543.1"/>
</dbReference>
<proteinExistence type="predicted"/>
<dbReference type="EMBL" id="CP039543">
    <property type="protein sequence ID" value="QJT08906.1"/>
    <property type="molecule type" value="Genomic_DNA"/>
</dbReference>